<organism evidence="1 2">
    <name type="scientific">Nitrolancea hollandica Lb</name>
    <dbReference type="NCBI Taxonomy" id="1129897"/>
    <lineage>
        <taxon>Bacteria</taxon>
        <taxon>Pseudomonadati</taxon>
        <taxon>Thermomicrobiota</taxon>
        <taxon>Thermomicrobia</taxon>
        <taxon>Sphaerobacterales</taxon>
        <taxon>Sphaerobacterineae</taxon>
        <taxon>Sphaerobacteraceae</taxon>
        <taxon>Nitrolancea</taxon>
    </lineage>
</organism>
<sequence length="72" mass="8289">MNQRDQRLSPAQQIDQLLGIAEELERLIWSITVDLDRATVRSLELIEQVEQQIAARSTEQFVELHSEENADA</sequence>
<proteinExistence type="predicted"/>
<comment type="caution">
    <text evidence="1">The sequence shown here is derived from an EMBL/GenBank/DDBJ whole genome shotgun (WGS) entry which is preliminary data.</text>
</comment>
<name>I4ELB3_9BACT</name>
<dbReference type="Proteomes" id="UP000004221">
    <property type="component" value="Unassembled WGS sequence"/>
</dbReference>
<evidence type="ECO:0000313" key="2">
    <source>
        <dbReference type="Proteomes" id="UP000004221"/>
    </source>
</evidence>
<protein>
    <submittedName>
        <fullName evidence="1">Uncharacterized protein</fullName>
    </submittedName>
</protein>
<accession>I4ELB3</accession>
<evidence type="ECO:0000313" key="1">
    <source>
        <dbReference type="EMBL" id="CCF85475.1"/>
    </source>
</evidence>
<dbReference type="AlphaFoldDB" id="I4ELB3"/>
<reference evidence="1 2" key="1">
    <citation type="journal article" date="2012" name="ISME J.">
        <title>Nitrification expanded: discovery, physiology and genomics of a nitrite-oxidizing bacterium from the phylum Chloroflexi.</title>
        <authorList>
            <person name="Sorokin D.Y."/>
            <person name="Lucker S."/>
            <person name="Vejmelkova D."/>
            <person name="Kostrikina N.A."/>
            <person name="Kleerebezem R."/>
            <person name="Rijpstra W.I."/>
            <person name="Damste J.S."/>
            <person name="Le Paslier D."/>
            <person name="Muyzer G."/>
            <person name="Wagner M."/>
            <person name="van Loosdrecht M.C."/>
            <person name="Daims H."/>
        </authorList>
    </citation>
    <scope>NUCLEOTIDE SEQUENCE [LARGE SCALE GENOMIC DNA]</scope>
    <source>
        <strain evidence="2">none</strain>
    </source>
</reference>
<dbReference type="EMBL" id="CAGS01000446">
    <property type="protein sequence ID" value="CCF85475.1"/>
    <property type="molecule type" value="Genomic_DNA"/>
</dbReference>
<keyword evidence="2" id="KW-1185">Reference proteome</keyword>
<gene>
    <name evidence="1" type="ORF">NITHO_500010</name>
</gene>
<dbReference type="RefSeq" id="WP_008480396.1">
    <property type="nucleotide sequence ID" value="NZ_CAGS01000446.1"/>
</dbReference>